<dbReference type="InterPro" id="IPR000415">
    <property type="entry name" value="Nitroreductase-like"/>
</dbReference>
<reference evidence="7 8" key="1">
    <citation type="submission" date="2017-05" db="EMBL/GenBank/DDBJ databases">
        <title>The Genome Sequence of Enterococcus sp. 8G7_MSG3316.</title>
        <authorList>
            <consortium name="The Broad Institute Genomics Platform"/>
            <consortium name="The Broad Institute Genomic Center for Infectious Diseases"/>
            <person name="Earl A."/>
            <person name="Manson A."/>
            <person name="Schwartman J."/>
            <person name="Gilmore M."/>
            <person name="Abouelleil A."/>
            <person name="Cao P."/>
            <person name="Chapman S."/>
            <person name="Cusick C."/>
            <person name="Shea T."/>
            <person name="Young S."/>
            <person name="Neafsey D."/>
            <person name="Nusbaum C."/>
            <person name="Birren B."/>
        </authorList>
    </citation>
    <scope>NUCLEOTIDE SEQUENCE [LARGE SCALE GENOMIC DNA]</scope>
    <source>
        <strain evidence="7 8">8G7_MSG3316</strain>
    </source>
</reference>
<dbReference type="PANTHER" id="PTHR43425:SF2">
    <property type="entry name" value="OXYGEN-INSENSITIVE NADPH NITROREDUCTASE"/>
    <property type="match status" value="1"/>
</dbReference>
<dbReference type="PANTHER" id="PTHR43425">
    <property type="entry name" value="OXYGEN-INSENSITIVE NADPH NITROREDUCTASE"/>
    <property type="match status" value="1"/>
</dbReference>
<keyword evidence="3 5" id="KW-0288">FMN</keyword>
<comment type="similarity">
    <text evidence="1 5">Belongs to the flavin oxidoreductase frp family.</text>
</comment>
<dbReference type="Proteomes" id="UP000195043">
    <property type="component" value="Unassembled WGS sequence"/>
</dbReference>
<evidence type="ECO:0000259" key="6">
    <source>
        <dbReference type="Pfam" id="PF00881"/>
    </source>
</evidence>
<name>A0A242A2F0_9ENTE</name>
<keyword evidence="2 5" id="KW-0285">Flavoprotein</keyword>
<dbReference type="STRING" id="1834191.A5886_000274"/>
<evidence type="ECO:0000256" key="1">
    <source>
        <dbReference type="ARBA" id="ARBA00008366"/>
    </source>
</evidence>
<dbReference type="Gene3D" id="3.40.109.10">
    <property type="entry name" value="NADH Oxidase"/>
    <property type="match status" value="1"/>
</dbReference>
<protein>
    <recommendedName>
        <fullName evidence="6">Nitroreductase domain-containing protein</fullName>
    </recommendedName>
</protein>
<dbReference type="GO" id="GO:0016491">
    <property type="term" value="F:oxidoreductase activity"/>
    <property type="evidence" value="ECO:0007669"/>
    <property type="project" value="UniProtKB-UniRule"/>
</dbReference>
<keyword evidence="4 5" id="KW-0560">Oxidoreductase</keyword>
<evidence type="ECO:0000256" key="2">
    <source>
        <dbReference type="ARBA" id="ARBA00022630"/>
    </source>
</evidence>
<dbReference type="InterPro" id="IPR029479">
    <property type="entry name" value="Nitroreductase"/>
</dbReference>
<dbReference type="RefSeq" id="WP_086273292.1">
    <property type="nucleotide sequence ID" value="NZ_NGKU01000001.1"/>
</dbReference>
<dbReference type="InterPro" id="IPR016446">
    <property type="entry name" value="Flavin_OxRdtase_Frp"/>
</dbReference>
<evidence type="ECO:0000256" key="4">
    <source>
        <dbReference type="ARBA" id="ARBA00023002"/>
    </source>
</evidence>
<keyword evidence="8" id="KW-1185">Reference proteome</keyword>
<organism evidence="7 8">
    <name type="scientific">Candidatus Enterococcus testudinis</name>
    <dbReference type="NCBI Taxonomy" id="1834191"/>
    <lineage>
        <taxon>Bacteria</taxon>
        <taxon>Bacillati</taxon>
        <taxon>Bacillota</taxon>
        <taxon>Bacilli</taxon>
        <taxon>Lactobacillales</taxon>
        <taxon>Enterococcaceae</taxon>
        <taxon>Enterococcus</taxon>
    </lineage>
</organism>
<evidence type="ECO:0000256" key="5">
    <source>
        <dbReference type="PIRNR" id="PIRNR005426"/>
    </source>
</evidence>
<gene>
    <name evidence="7" type="ORF">A5886_000274</name>
</gene>
<evidence type="ECO:0000313" key="8">
    <source>
        <dbReference type="Proteomes" id="UP000195043"/>
    </source>
</evidence>
<accession>A0A242A2F0</accession>
<dbReference type="AlphaFoldDB" id="A0A242A2F0"/>
<evidence type="ECO:0000256" key="3">
    <source>
        <dbReference type="ARBA" id="ARBA00022643"/>
    </source>
</evidence>
<evidence type="ECO:0000313" key="7">
    <source>
        <dbReference type="EMBL" id="OTN75204.1"/>
    </source>
</evidence>
<sequence>MNETIKLLQNHRTYRQFDTDHQLPNEQLQAILQAARQAPSWMNGQAYSIIVIDDPTIREQLVAWNPGNPHIAASSVFLLFLADLQRTKQVADRKDTPYLIDEGYQPLLIATTDASIALQSASIAAESLGLGTVISGSVRKDSQKIADLLHLPDYVYPVAGLSIGKPIVEMKVKPRLPETAVIHYNGYQPYSTELITAYDKTMTAFGEARETKTWSDKFAGFYSHTPDQGFDQFLKDQHLTK</sequence>
<comment type="caution">
    <text evidence="7">The sequence shown here is derived from an EMBL/GenBank/DDBJ whole genome shotgun (WGS) entry which is preliminary data.</text>
</comment>
<dbReference type="SUPFAM" id="SSF55469">
    <property type="entry name" value="FMN-dependent nitroreductase-like"/>
    <property type="match status" value="1"/>
</dbReference>
<dbReference type="EMBL" id="NGKU01000001">
    <property type="protein sequence ID" value="OTN75204.1"/>
    <property type="molecule type" value="Genomic_DNA"/>
</dbReference>
<dbReference type="OrthoDB" id="9775805at2"/>
<dbReference type="PIRSF" id="PIRSF005426">
    <property type="entry name" value="Frp"/>
    <property type="match status" value="1"/>
</dbReference>
<proteinExistence type="inferred from homology"/>
<dbReference type="Pfam" id="PF00881">
    <property type="entry name" value="Nitroreductase"/>
    <property type="match status" value="1"/>
</dbReference>
<keyword evidence="5" id="KW-0521">NADP</keyword>
<feature type="domain" description="Nitroreductase" evidence="6">
    <location>
        <begin position="9"/>
        <end position="165"/>
    </location>
</feature>